<protein>
    <submittedName>
        <fullName evidence="1">Uncharacterized protein</fullName>
    </submittedName>
</protein>
<reference evidence="1 2" key="1">
    <citation type="journal article" date="2018" name="Cell">
        <title>The Chara Genome: Secondary Complexity and Implications for Plant Terrestrialization.</title>
        <authorList>
            <person name="Nishiyama T."/>
            <person name="Sakayama H."/>
            <person name="Vries J.D."/>
            <person name="Buschmann H."/>
            <person name="Saint-Marcoux D."/>
            <person name="Ullrich K.K."/>
            <person name="Haas F.B."/>
            <person name="Vanderstraeten L."/>
            <person name="Becker D."/>
            <person name="Lang D."/>
            <person name="Vosolsobe S."/>
            <person name="Rombauts S."/>
            <person name="Wilhelmsson P.K.I."/>
            <person name="Janitza P."/>
            <person name="Kern R."/>
            <person name="Heyl A."/>
            <person name="Rumpler F."/>
            <person name="Villalobos L.I.A.C."/>
            <person name="Clay J.M."/>
            <person name="Skokan R."/>
            <person name="Toyoda A."/>
            <person name="Suzuki Y."/>
            <person name="Kagoshima H."/>
            <person name="Schijlen E."/>
            <person name="Tajeshwar N."/>
            <person name="Catarino B."/>
            <person name="Hetherington A.J."/>
            <person name="Saltykova A."/>
            <person name="Bonnot C."/>
            <person name="Breuninger H."/>
            <person name="Symeonidi A."/>
            <person name="Radhakrishnan G.V."/>
            <person name="Van Nieuwerburgh F."/>
            <person name="Deforce D."/>
            <person name="Chang C."/>
            <person name="Karol K.G."/>
            <person name="Hedrich R."/>
            <person name="Ulvskov P."/>
            <person name="Glockner G."/>
            <person name="Delwiche C.F."/>
            <person name="Petrasek J."/>
            <person name="Van de Peer Y."/>
            <person name="Friml J."/>
            <person name="Beilby M."/>
            <person name="Dolan L."/>
            <person name="Kohara Y."/>
            <person name="Sugano S."/>
            <person name="Fujiyama A."/>
            <person name="Delaux P.-M."/>
            <person name="Quint M."/>
            <person name="TheiBen G."/>
            <person name="Hagemann M."/>
            <person name="Harholt J."/>
            <person name="Dunand C."/>
            <person name="Zachgo S."/>
            <person name="Langdale J."/>
            <person name="Maumus F."/>
            <person name="Straeten D.V.D."/>
            <person name="Gould S.B."/>
            <person name="Rensing S.A."/>
        </authorList>
    </citation>
    <scope>NUCLEOTIDE SEQUENCE [LARGE SCALE GENOMIC DNA]</scope>
    <source>
        <strain evidence="1 2">S276</strain>
    </source>
</reference>
<keyword evidence="2" id="KW-1185">Reference proteome</keyword>
<name>A0A388K3Q0_CHABU</name>
<evidence type="ECO:0000313" key="1">
    <source>
        <dbReference type="EMBL" id="GBG64680.1"/>
    </source>
</evidence>
<dbReference type="Proteomes" id="UP000265515">
    <property type="component" value="Unassembled WGS sequence"/>
</dbReference>
<organism evidence="1 2">
    <name type="scientific">Chara braunii</name>
    <name type="common">Braun's stonewort</name>
    <dbReference type="NCBI Taxonomy" id="69332"/>
    <lineage>
        <taxon>Eukaryota</taxon>
        <taxon>Viridiplantae</taxon>
        <taxon>Streptophyta</taxon>
        <taxon>Charophyceae</taxon>
        <taxon>Charales</taxon>
        <taxon>Characeae</taxon>
        <taxon>Chara</taxon>
    </lineage>
</organism>
<dbReference type="Gramene" id="GBG64680">
    <property type="protein sequence ID" value="GBG64680"/>
    <property type="gene ID" value="CBR_g46222"/>
</dbReference>
<proteinExistence type="predicted"/>
<evidence type="ECO:0000313" key="2">
    <source>
        <dbReference type="Proteomes" id="UP000265515"/>
    </source>
</evidence>
<accession>A0A388K3Q0</accession>
<dbReference type="AlphaFoldDB" id="A0A388K3Q0"/>
<sequence length="176" mass="19761">MSEMETAFIADHWPCGAVARIMPWVSCCLGKVYFSPLAIGACGYQDVNLEEQPPSIGLQFVHPRTVQMAMRTGRGRTHKRTKWIWVLAPVAKWGILAHGLLVHGMSGVTEAVWGFTTGLVPCFPDEMWGLAYWLPQHDTFVGLPSTVARILRFAVCHRRSDCHGLGWFSNSFFRAR</sequence>
<dbReference type="EMBL" id="BFEA01000053">
    <property type="protein sequence ID" value="GBG64680.1"/>
    <property type="molecule type" value="Genomic_DNA"/>
</dbReference>
<comment type="caution">
    <text evidence="1">The sequence shown here is derived from an EMBL/GenBank/DDBJ whole genome shotgun (WGS) entry which is preliminary data.</text>
</comment>
<gene>
    <name evidence="1" type="ORF">CBR_g46222</name>
</gene>